<dbReference type="RefSeq" id="WP_136988605.1">
    <property type="nucleotide sequence ID" value="NZ_SZPQ01000002.1"/>
</dbReference>
<dbReference type="Proteomes" id="UP000305202">
    <property type="component" value="Unassembled WGS sequence"/>
</dbReference>
<gene>
    <name evidence="2" type="ORF">FCN80_04090</name>
</gene>
<accession>A0ABY2SQS5</accession>
<sequence length="686" mass="72148">MGMFNPSNSGAVAAAASAADAVEKTVQNVTAAQAAQTAAQQSATQTAADVVTTGQNVVTTQQAVTDATAAKNDAVTAADSVAGLGNAYATMDLAQTAITTGTIPNNGLFSVISTDNSQTYAIWENVSGTPTAVLDSTGAQKTYPSGAAIEAINALINAETNENTAIILDVNSNPLSVSDNDGNIYIPGIDGSLQDRVNLTNKNFAPHILRLTDAENAAYGSVDEFGDLRLPGLPDSIQNMMTIMKSQIDSLRKSGLILNAKDCGLKENDDAHRALQRGYDWLNANGGGTLFIPEGNYKCYFPTTPKSNVSLVGAGRGSTVLLPMSYQAPIYYRGNGTYIQNLLFSNFTIDGENQQIHPTRNYIPDIKGIFMQYYQNCVIDNIAIINTGATGLGVDMPNNVSITRCLVQNCGRLAVVGDAGASGIGLGTSNLDSEPIFVSKNVCNGNTNYGIFFEPQLSNGIAQDAIVTDNICTGNYGGIGDCGIEGLIAINNNLRANKYGFKASVGTNGGGKPGSYGILKNNIIKENTSHGIYFNTTNSDVLEGAYSLDGNHICNNGEDGINIKLNHENQNHSISGNHIYLNGRHGIHFEGGDAINVDITNNKIYNNGQSVSGNGIQSDVAISKSSIANNKIRDTQDTVTQQYPISISGDLTDVDISFNHCAGNAQNSLNLTGTQTNVTTNLNAGI</sequence>
<reference evidence="2 3" key="1">
    <citation type="submission" date="2019-04" db="EMBL/GenBank/DDBJ databases">
        <authorList>
            <person name="Li M."/>
            <person name="Gao C."/>
        </authorList>
    </citation>
    <scope>NUCLEOTIDE SEQUENCE [LARGE SCALE GENOMIC DNA]</scope>
    <source>
        <strain evidence="2 3">BGMRC 2031</strain>
    </source>
</reference>
<dbReference type="EMBL" id="SZPQ01000002">
    <property type="protein sequence ID" value="TKI08331.1"/>
    <property type="molecule type" value="Genomic_DNA"/>
</dbReference>
<evidence type="ECO:0000313" key="3">
    <source>
        <dbReference type="Proteomes" id="UP000305202"/>
    </source>
</evidence>
<dbReference type="SUPFAM" id="SSF51126">
    <property type="entry name" value="Pectin lyase-like"/>
    <property type="match status" value="2"/>
</dbReference>
<keyword evidence="3" id="KW-1185">Reference proteome</keyword>
<evidence type="ECO:0000259" key="1">
    <source>
        <dbReference type="Pfam" id="PF13229"/>
    </source>
</evidence>
<name>A0ABY2SQS5_9HYPH</name>
<feature type="domain" description="Right handed beta helix" evidence="1">
    <location>
        <begin position="330"/>
        <end position="452"/>
    </location>
</feature>
<protein>
    <submittedName>
        <fullName evidence="2">Right-handed parallel beta-helix repeat-containing protein</fullName>
    </submittedName>
</protein>
<dbReference type="InterPro" id="IPR011050">
    <property type="entry name" value="Pectin_lyase_fold/virulence"/>
</dbReference>
<comment type="caution">
    <text evidence="2">The sequence shown here is derived from an EMBL/GenBank/DDBJ whole genome shotgun (WGS) entry which is preliminary data.</text>
</comment>
<dbReference type="InterPro" id="IPR012334">
    <property type="entry name" value="Pectin_lyas_fold"/>
</dbReference>
<proteinExistence type="predicted"/>
<evidence type="ECO:0000313" key="2">
    <source>
        <dbReference type="EMBL" id="TKI08331.1"/>
    </source>
</evidence>
<dbReference type="Pfam" id="PF13229">
    <property type="entry name" value="Beta_helix"/>
    <property type="match status" value="1"/>
</dbReference>
<dbReference type="Gene3D" id="2.160.20.10">
    <property type="entry name" value="Single-stranded right-handed beta-helix, Pectin lyase-like"/>
    <property type="match status" value="2"/>
</dbReference>
<dbReference type="InterPro" id="IPR006626">
    <property type="entry name" value="PbH1"/>
</dbReference>
<organism evidence="2 3">
    <name type="scientific">Martelella alba</name>
    <dbReference type="NCBI Taxonomy" id="2590451"/>
    <lineage>
        <taxon>Bacteria</taxon>
        <taxon>Pseudomonadati</taxon>
        <taxon>Pseudomonadota</taxon>
        <taxon>Alphaproteobacteria</taxon>
        <taxon>Hyphomicrobiales</taxon>
        <taxon>Aurantimonadaceae</taxon>
        <taxon>Martelella</taxon>
    </lineage>
</organism>
<dbReference type="InterPro" id="IPR039448">
    <property type="entry name" value="Beta_helix"/>
</dbReference>
<dbReference type="SMART" id="SM00710">
    <property type="entry name" value="PbH1"/>
    <property type="match status" value="8"/>
</dbReference>